<dbReference type="Pfam" id="PF08751">
    <property type="entry name" value="TrwC"/>
    <property type="match status" value="1"/>
</dbReference>
<evidence type="ECO:0000259" key="3">
    <source>
        <dbReference type="Pfam" id="PF08751"/>
    </source>
</evidence>
<dbReference type="Pfam" id="PF13604">
    <property type="entry name" value="AAA_30"/>
    <property type="match status" value="1"/>
</dbReference>
<feature type="compositionally biased region" description="Basic and acidic residues" evidence="2">
    <location>
        <begin position="1177"/>
        <end position="1186"/>
    </location>
</feature>
<accession>A0ABS0YC64</accession>
<evidence type="ECO:0000313" key="4">
    <source>
        <dbReference type="EMBL" id="MBJ6749919.1"/>
    </source>
</evidence>
<sequence length="1186" mass="131245">MLSLSNGGMTAGQAGKYFATEDYYLKWGESSLWLGKTARDLKLRGRVEEQAFRNVAAGKSPDGIEQLVAPKMVMKQGEKEEVHRAGNDLTFSAPKSLSVAYAAGNHEVKEIWDQAVINTMKYVEEHYSHYRTPDGTRIAGNIVAAKFDHVTSRALDPDVHSHVFLVNMVHTPEGKWLANEPKAIYQDKISIGMLAREEAIRLLREAGYQIYFTDREKFLFEIEGVRQEEMEIFSKRSAAIEEQVAEWQRDGTFPGVSETLLKQWAAFDTRDPKFKVTVQEIRELWDKFFREVSTTAQEVRARLEAAKAPAPPPPIHQLKSAREVLKEASFFLTDKEVTFERARVMKAAVQISGGQHSIAEFEGALNDRRQFHHLGAESHGWDAGKEYFTTRQMLKLEASNVDTLQDLGSFTSITSRPEVEAYLKGLTGAKAATLTPDETRFADAFAAGAASAAQTGLVDLSHGQKEHIVNELTGSNGFAITLGDPGTGKTFAAGVIERFNADVLNPTGREHHPLNLAYTGKAALEMETASGKEASTLHAFLDRYWTNPTPIPPQPRQQETQVVIRVDEASLVGGRQAEQLLKVVQDLKDQGHQVKLALIGDTKQLSSIQASPFFSHAAELARGGHGDLALLKEITRQKEAGLLEVATTLNRGNVSLGQNAADALKLLEQQGRVLEFPTRDELMRATVERYLTEADKPSLAADRAGEKQSVLVVTPLNADRQELNQKIRAARQEIGELGQGVTVDTFVPAEQGVTVAGYHPGMTVFFTGKRSQDQTRKESNQMPENGRGEVLSVDQLRNQVTVGFKDNRGGTSSRSFGPSELAQKATLYEVEQREFAPGDSVIFTKNIFDKSIVSAESGRKVKVRNGERGGIEKITSTNAGQLATVRLADGRRVNVNLDGYGPQFLEHGYAVTVHKGQGATVDVVLSYNYVQPTQNRDSSLKALTGIDTTPDDFKRWNAGLTAYDKRYRSEATIGGHTGTVFFVMIADRQNLQEQKGIAVRFSNGRAVMEDAATRHQMREAGMHWSPDQQAWVATVTNDRAFNLMTTHPLRDQRYLTQLKDDLAQAKRQPTNSAPIQPDHPRAGIDSTAETERYGRASYNLFNVALTRSRYDAAVFTNSVPVLKQAVQVIDMKTSTITKEMLEQRNTPQKSGAEVPRILPSAPIPTHQPIPPPQPVKAPDRELELKR</sequence>
<feature type="region of interest" description="Disordered" evidence="2">
    <location>
        <begin position="1065"/>
        <end position="1090"/>
    </location>
</feature>
<keyword evidence="1" id="KW-0175">Coiled coil</keyword>
<proteinExistence type="predicted"/>
<dbReference type="SUPFAM" id="SSF55464">
    <property type="entry name" value="Origin of replication-binding domain, RBD-like"/>
    <property type="match status" value="1"/>
</dbReference>
<evidence type="ECO:0000256" key="2">
    <source>
        <dbReference type="SAM" id="MobiDB-lite"/>
    </source>
</evidence>
<dbReference type="InterPro" id="IPR014059">
    <property type="entry name" value="TraI/TrwC_relax"/>
</dbReference>
<evidence type="ECO:0000256" key="1">
    <source>
        <dbReference type="SAM" id="Coils"/>
    </source>
</evidence>
<keyword evidence="5" id="KW-1185">Reference proteome</keyword>
<dbReference type="Gene3D" id="3.40.50.300">
    <property type="entry name" value="P-loop containing nucleotide triphosphate hydrolases"/>
    <property type="match status" value="1"/>
</dbReference>
<dbReference type="EMBL" id="JAEMHL010000003">
    <property type="protein sequence ID" value="MBJ6749919.1"/>
    <property type="molecule type" value="Genomic_DNA"/>
</dbReference>
<dbReference type="RefSeq" id="WP_199388464.1">
    <property type="nucleotide sequence ID" value="NZ_JAEMHL010000003.1"/>
</dbReference>
<feature type="region of interest" description="Disordered" evidence="2">
    <location>
        <begin position="1143"/>
        <end position="1186"/>
    </location>
</feature>
<dbReference type="NCBIfam" id="NF041492">
    <property type="entry name" value="MobF"/>
    <property type="match status" value="1"/>
</dbReference>
<protein>
    <submittedName>
        <fullName evidence="4">Relaxase domain-containing protein</fullName>
    </submittedName>
</protein>
<organism evidence="4 5">
    <name type="scientific">Geomonas anaerohicana</name>
    <dbReference type="NCBI Taxonomy" id="2798583"/>
    <lineage>
        <taxon>Bacteria</taxon>
        <taxon>Pseudomonadati</taxon>
        <taxon>Thermodesulfobacteriota</taxon>
        <taxon>Desulfuromonadia</taxon>
        <taxon>Geobacterales</taxon>
        <taxon>Geobacteraceae</taxon>
        <taxon>Geomonas</taxon>
    </lineage>
</organism>
<feature type="compositionally biased region" description="Pro residues" evidence="2">
    <location>
        <begin position="1161"/>
        <end position="1175"/>
    </location>
</feature>
<feature type="coiled-coil region" evidence="1">
    <location>
        <begin position="713"/>
        <end position="740"/>
    </location>
</feature>
<feature type="domain" description="TrwC relaxase" evidence="3">
    <location>
        <begin position="11"/>
        <end position="289"/>
    </location>
</feature>
<dbReference type="InterPro" id="IPR014862">
    <property type="entry name" value="TrwC"/>
</dbReference>
<dbReference type="Proteomes" id="UP000614714">
    <property type="component" value="Unassembled WGS sequence"/>
</dbReference>
<dbReference type="SUPFAM" id="SSF52540">
    <property type="entry name" value="P-loop containing nucleoside triphosphate hydrolases"/>
    <property type="match status" value="2"/>
</dbReference>
<dbReference type="InterPro" id="IPR027417">
    <property type="entry name" value="P-loop_NTPase"/>
</dbReference>
<evidence type="ECO:0000313" key="5">
    <source>
        <dbReference type="Proteomes" id="UP000614714"/>
    </source>
</evidence>
<gene>
    <name evidence="4" type="ORF">JFN91_06805</name>
</gene>
<reference evidence="4 5" key="1">
    <citation type="submission" date="2020-12" db="EMBL/GenBank/DDBJ databases">
        <title>Geomonas sp. Red421, isolated from paddy soil.</title>
        <authorList>
            <person name="Xu Z."/>
            <person name="Zhang Z."/>
            <person name="Masuda Y."/>
            <person name="Itoh H."/>
            <person name="Senoo K."/>
        </authorList>
    </citation>
    <scope>NUCLEOTIDE SEQUENCE [LARGE SCALE GENOMIC DNA]</scope>
    <source>
        <strain evidence="4 5">Red421</strain>
    </source>
</reference>
<comment type="caution">
    <text evidence="4">The sequence shown here is derived from an EMBL/GenBank/DDBJ whole genome shotgun (WGS) entry which is preliminary data.</text>
</comment>
<name>A0ABS0YC64_9BACT</name>
<dbReference type="NCBIfam" id="TIGR02686">
    <property type="entry name" value="relax_trwC"/>
    <property type="match status" value="1"/>
</dbReference>